<evidence type="ECO:0000256" key="1">
    <source>
        <dbReference type="SAM" id="Phobius"/>
    </source>
</evidence>
<feature type="transmembrane region" description="Helical" evidence="1">
    <location>
        <begin position="37"/>
        <end position="57"/>
    </location>
</feature>
<keyword evidence="1" id="KW-0812">Transmembrane</keyword>
<keyword evidence="3" id="KW-1185">Reference proteome</keyword>
<name>A0AAE4CEE5_9ACTN</name>
<dbReference type="AlphaFoldDB" id="A0AAE4CEE5"/>
<proteinExistence type="predicted"/>
<keyword evidence="1" id="KW-0472">Membrane</keyword>
<organism evidence="2 3">
    <name type="scientific">Catenuloplanes atrovinosus</name>
    <dbReference type="NCBI Taxonomy" id="137266"/>
    <lineage>
        <taxon>Bacteria</taxon>
        <taxon>Bacillati</taxon>
        <taxon>Actinomycetota</taxon>
        <taxon>Actinomycetes</taxon>
        <taxon>Micromonosporales</taxon>
        <taxon>Micromonosporaceae</taxon>
        <taxon>Catenuloplanes</taxon>
    </lineage>
</organism>
<reference evidence="2" key="1">
    <citation type="submission" date="2023-07" db="EMBL/GenBank/DDBJ databases">
        <title>Sequencing the genomes of 1000 actinobacteria strains.</title>
        <authorList>
            <person name="Klenk H.-P."/>
        </authorList>
    </citation>
    <scope>NUCLEOTIDE SEQUENCE</scope>
    <source>
        <strain evidence="2">DSM 44707</strain>
    </source>
</reference>
<dbReference type="RefSeq" id="WP_310375946.1">
    <property type="nucleotide sequence ID" value="NZ_JAVDYB010000001.1"/>
</dbReference>
<evidence type="ECO:0000313" key="3">
    <source>
        <dbReference type="Proteomes" id="UP001183643"/>
    </source>
</evidence>
<gene>
    <name evidence="2" type="ORF">J2S41_007816</name>
</gene>
<protein>
    <submittedName>
        <fullName evidence="2">Uncharacterized protein</fullName>
    </submittedName>
</protein>
<keyword evidence="1" id="KW-1133">Transmembrane helix</keyword>
<feature type="transmembrane region" description="Helical" evidence="1">
    <location>
        <begin position="6"/>
        <end position="25"/>
    </location>
</feature>
<dbReference type="EMBL" id="JAVDYB010000001">
    <property type="protein sequence ID" value="MDR7281038.1"/>
    <property type="molecule type" value="Genomic_DNA"/>
</dbReference>
<feature type="transmembrane region" description="Helical" evidence="1">
    <location>
        <begin position="77"/>
        <end position="98"/>
    </location>
</feature>
<comment type="caution">
    <text evidence="2">The sequence shown here is derived from an EMBL/GenBank/DDBJ whole genome shotgun (WGS) entry which is preliminary data.</text>
</comment>
<sequence length="120" mass="12753">MSFFTAVFHLPMLVACVTGLVLVRARARSLAPRTARLATLGLALLLASGIVSMVWEITLPWVFQSSDRSLYSVVAGVHWLISTALSVGGLGALIAAVLSRSGRAQPWEAADPGPRPPFIQ</sequence>
<dbReference type="Proteomes" id="UP001183643">
    <property type="component" value="Unassembled WGS sequence"/>
</dbReference>
<accession>A0AAE4CEE5</accession>
<evidence type="ECO:0000313" key="2">
    <source>
        <dbReference type="EMBL" id="MDR7281038.1"/>
    </source>
</evidence>